<feature type="binding site" evidence="2">
    <location>
        <position position="91"/>
    </location>
    <ligand>
        <name>prephenate</name>
        <dbReference type="ChEBI" id="CHEBI:29934"/>
    </ligand>
</feature>
<keyword evidence="3 4" id="KW-0413">Isomerase</keyword>
<organism evidence="4 5">
    <name type="scientific">Candidatus Viridilinea halotolerans</name>
    <dbReference type="NCBI Taxonomy" id="2491704"/>
    <lineage>
        <taxon>Bacteria</taxon>
        <taxon>Bacillati</taxon>
        <taxon>Chloroflexota</taxon>
        <taxon>Chloroflexia</taxon>
        <taxon>Chloroflexales</taxon>
        <taxon>Chloroflexineae</taxon>
        <taxon>Oscillochloridaceae</taxon>
        <taxon>Candidatus Viridilinea</taxon>
    </lineage>
</organism>
<dbReference type="AlphaFoldDB" id="A0A426TSG9"/>
<evidence type="ECO:0000256" key="3">
    <source>
        <dbReference type="PROSITE-ProRule" id="PRU00514"/>
    </source>
</evidence>
<name>A0A426TSG9_9CHLR</name>
<keyword evidence="2 3" id="KW-0028">Amino-acid biosynthesis</keyword>
<dbReference type="Proteomes" id="UP000280307">
    <property type="component" value="Unassembled WGS sequence"/>
</dbReference>
<accession>A0A426TSG9</accession>
<feature type="binding site" evidence="2">
    <location>
        <position position="9"/>
    </location>
    <ligand>
        <name>prephenate</name>
        <dbReference type="ChEBI" id="CHEBI:29934"/>
    </ligand>
</feature>
<feature type="binding site" evidence="2">
    <location>
        <position position="109"/>
    </location>
    <ligand>
        <name>prephenate</name>
        <dbReference type="ChEBI" id="CHEBI:29934"/>
    </ligand>
</feature>
<dbReference type="CDD" id="cd02185">
    <property type="entry name" value="AroH"/>
    <property type="match status" value="1"/>
</dbReference>
<gene>
    <name evidence="4" type="primary">aroH</name>
    <name evidence="4" type="ORF">EI684_19775</name>
</gene>
<dbReference type="GO" id="GO:0009073">
    <property type="term" value="P:aromatic amino acid family biosynthetic process"/>
    <property type="evidence" value="ECO:0007669"/>
    <property type="project" value="UniProtKB-UniRule"/>
</dbReference>
<dbReference type="GO" id="GO:0004106">
    <property type="term" value="F:chorismate mutase activity"/>
    <property type="evidence" value="ECO:0007669"/>
    <property type="project" value="UniProtKB-UniRule"/>
</dbReference>
<dbReference type="InterPro" id="IPR035959">
    <property type="entry name" value="RutC-like_sf"/>
</dbReference>
<evidence type="ECO:0000313" key="4">
    <source>
        <dbReference type="EMBL" id="RRR66984.1"/>
    </source>
</evidence>
<dbReference type="Pfam" id="PF07736">
    <property type="entry name" value="CM_1"/>
    <property type="match status" value="1"/>
</dbReference>
<dbReference type="PIRSF" id="PIRSF005965">
    <property type="entry name" value="Chor_mut_AroH"/>
    <property type="match status" value="1"/>
</dbReference>
<dbReference type="EMBL" id="RSAS01000817">
    <property type="protein sequence ID" value="RRR66984.1"/>
    <property type="molecule type" value="Genomic_DNA"/>
</dbReference>
<dbReference type="SUPFAM" id="SSF55298">
    <property type="entry name" value="YjgF-like"/>
    <property type="match status" value="1"/>
</dbReference>
<comment type="catalytic activity">
    <reaction evidence="3">
        <text>chorismate = prephenate</text>
        <dbReference type="Rhea" id="RHEA:13897"/>
        <dbReference type="ChEBI" id="CHEBI:29748"/>
        <dbReference type="ChEBI" id="CHEBI:29934"/>
        <dbReference type="EC" id="5.4.99.5"/>
    </reaction>
</comment>
<comment type="caution">
    <text evidence="4">The sequence shown here is derived from an EMBL/GenBank/DDBJ whole genome shotgun (WGS) entry which is preliminary data.</text>
</comment>
<dbReference type="PANTHER" id="PTHR21164:SF0">
    <property type="entry name" value="CHORISMATE MUTASE AROH"/>
    <property type="match status" value="1"/>
</dbReference>
<dbReference type="Gene3D" id="3.30.1330.40">
    <property type="entry name" value="RutC-like"/>
    <property type="match status" value="1"/>
</dbReference>
<evidence type="ECO:0000313" key="5">
    <source>
        <dbReference type="Proteomes" id="UP000280307"/>
    </source>
</evidence>
<proteinExistence type="predicted"/>
<sequence>MTVYCRGVRGATTCAANTREEMLAATHELIEQLIAANGITSDEIACAIFTTTPDLNAEYPAVAARAMGWGDTALLCGHEMSVPGGLTQCIRILILWNTQLGASEVRHVYLRGARNLRPDLADALAAFVSAP</sequence>
<dbReference type="GO" id="GO:0008652">
    <property type="term" value="P:amino acid biosynthetic process"/>
    <property type="evidence" value="ECO:0007669"/>
    <property type="project" value="UniProtKB-UniRule"/>
</dbReference>
<dbReference type="PANTHER" id="PTHR21164">
    <property type="entry name" value="CHORISMATE MUTASE"/>
    <property type="match status" value="1"/>
</dbReference>
<protein>
    <recommendedName>
        <fullName evidence="1 3">chorismate mutase</fullName>
        <ecNumber evidence="1 3">5.4.99.5</ecNumber>
    </recommendedName>
</protein>
<keyword evidence="2 3" id="KW-0057">Aromatic amino acid biosynthesis</keyword>
<evidence type="ECO:0000256" key="2">
    <source>
        <dbReference type="PIRSR" id="PIRSR005965-1"/>
    </source>
</evidence>
<dbReference type="GO" id="GO:0046417">
    <property type="term" value="P:chorismate metabolic process"/>
    <property type="evidence" value="ECO:0007669"/>
    <property type="project" value="TreeGrafter"/>
</dbReference>
<dbReference type="PROSITE" id="PS51167">
    <property type="entry name" value="CHORISMATE_MUT_1"/>
    <property type="match status" value="1"/>
</dbReference>
<dbReference type="InterPro" id="IPR008243">
    <property type="entry name" value="Chorismate_mutase_AroH"/>
</dbReference>
<evidence type="ECO:0000256" key="1">
    <source>
        <dbReference type="NCBIfam" id="TIGR01796"/>
    </source>
</evidence>
<reference evidence="4 5" key="1">
    <citation type="submission" date="2018-12" db="EMBL/GenBank/DDBJ databases">
        <title>Genome Sequence of Candidatus Viridilinea halotolerans isolated from saline sulfide-rich spring.</title>
        <authorList>
            <person name="Grouzdev D.S."/>
            <person name="Burganskaya E.I."/>
            <person name="Krutkina M.S."/>
            <person name="Sukhacheva M.V."/>
            <person name="Gorlenko V.M."/>
        </authorList>
    </citation>
    <scope>NUCLEOTIDE SEQUENCE [LARGE SCALE GENOMIC DNA]</scope>
    <source>
        <strain evidence="4">Chok-6</strain>
    </source>
</reference>
<dbReference type="NCBIfam" id="TIGR01796">
    <property type="entry name" value="CM_mono_aroH"/>
    <property type="match status" value="1"/>
</dbReference>
<dbReference type="EC" id="5.4.99.5" evidence="1 3"/>